<evidence type="ECO:0000259" key="1">
    <source>
        <dbReference type="Pfam" id="PF19054"/>
    </source>
</evidence>
<dbReference type="InterPro" id="IPR001387">
    <property type="entry name" value="Cro/C1-type_HTH"/>
</dbReference>
<dbReference type="GO" id="GO:0003677">
    <property type="term" value="F:DNA binding"/>
    <property type="evidence" value="ECO:0007669"/>
    <property type="project" value="InterPro"/>
</dbReference>
<name>A0A1T3NR12_9ACTN</name>
<dbReference type="CDD" id="cd00093">
    <property type="entry name" value="HTH_XRE"/>
    <property type="match status" value="1"/>
</dbReference>
<dbReference type="InterPro" id="IPR010982">
    <property type="entry name" value="Lambda_DNA-bd_dom_sf"/>
</dbReference>
<dbReference type="Gene3D" id="1.10.260.40">
    <property type="entry name" value="lambda repressor-like DNA-binding domains"/>
    <property type="match status" value="1"/>
</dbReference>
<dbReference type="Pfam" id="PF19054">
    <property type="entry name" value="DUF5753"/>
    <property type="match status" value="1"/>
</dbReference>
<comment type="caution">
    <text evidence="2">The sequence shown here is derived from an EMBL/GenBank/DDBJ whole genome shotgun (WGS) entry which is preliminary data.</text>
</comment>
<dbReference type="EMBL" id="MWQN01000002">
    <property type="protein sequence ID" value="OPC79194.1"/>
    <property type="molecule type" value="Genomic_DNA"/>
</dbReference>
<dbReference type="InterPro" id="IPR043917">
    <property type="entry name" value="DUF5753"/>
</dbReference>
<dbReference type="SUPFAM" id="SSF47413">
    <property type="entry name" value="lambda repressor-like DNA-binding domains"/>
    <property type="match status" value="1"/>
</dbReference>
<dbReference type="Pfam" id="PF13560">
    <property type="entry name" value="HTH_31"/>
    <property type="match status" value="1"/>
</dbReference>
<protein>
    <submittedName>
        <fullName evidence="2">Transcriptional regulator</fullName>
    </submittedName>
</protein>
<dbReference type="OrthoDB" id="4285266at2"/>
<keyword evidence="3" id="KW-1185">Reference proteome</keyword>
<organism evidence="2 3">
    <name type="scientific">Embleya scabrispora</name>
    <dbReference type="NCBI Taxonomy" id="159449"/>
    <lineage>
        <taxon>Bacteria</taxon>
        <taxon>Bacillati</taxon>
        <taxon>Actinomycetota</taxon>
        <taxon>Actinomycetes</taxon>
        <taxon>Kitasatosporales</taxon>
        <taxon>Streptomycetaceae</taxon>
        <taxon>Embleya</taxon>
    </lineage>
</organism>
<proteinExistence type="predicted"/>
<dbReference type="RefSeq" id="WP_078980410.1">
    <property type="nucleotide sequence ID" value="NZ_MWQN01000002.1"/>
</dbReference>
<gene>
    <name evidence="2" type="ORF">B4N89_34565</name>
</gene>
<evidence type="ECO:0000313" key="3">
    <source>
        <dbReference type="Proteomes" id="UP000190037"/>
    </source>
</evidence>
<accession>A0A1T3NR12</accession>
<sequence>MMEDIESATPALCRLQLGAELRRLRREAGLKSSQVAKRLLWSPSKVTRLEYGDNVVVEPDDTAMLCGLYKADAETRSLLIDYATVTRTKQDRWASTGAHPSVGPTVHAFLGLEASATVVRDYESDYVPGLLQTEAYARAIHRTELRNYSSEEIEMRVAARMARQAALYRAEGPLELFVILSESVLRRRGGDSTVTVEQLKHIAEISTMRNVHVQVVPFSLGIHIGMSGPFTIIRFARASLAKPIVYLESMAASWVVARDSTIDTYEHNFRELQVLAPGPQEARNMIHEAIKEI</sequence>
<evidence type="ECO:0000313" key="2">
    <source>
        <dbReference type="EMBL" id="OPC79194.1"/>
    </source>
</evidence>
<feature type="domain" description="DUF5753" evidence="1">
    <location>
        <begin position="108"/>
        <end position="288"/>
    </location>
</feature>
<dbReference type="Proteomes" id="UP000190037">
    <property type="component" value="Unassembled WGS sequence"/>
</dbReference>
<dbReference type="STRING" id="159449.B4N89_34565"/>
<dbReference type="AlphaFoldDB" id="A0A1T3NR12"/>
<reference evidence="2 3" key="1">
    <citation type="submission" date="2017-03" db="EMBL/GenBank/DDBJ databases">
        <title>Draft genome sequence of Streptomyces scabrisporus NF3, endophyte isolated from Amphipterygium adstringens.</title>
        <authorList>
            <person name="Vazquez M."/>
            <person name="Ceapa C.D."/>
            <person name="Rodriguez Luna D."/>
            <person name="Sanchez Esquivel S."/>
        </authorList>
    </citation>
    <scope>NUCLEOTIDE SEQUENCE [LARGE SCALE GENOMIC DNA]</scope>
    <source>
        <strain evidence="2 3">NF3</strain>
    </source>
</reference>